<evidence type="ECO:0000313" key="10">
    <source>
        <dbReference type="EMBL" id="CAF4126121.1"/>
    </source>
</evidence>
<comment type="caution">
    <text evidence="3">The sequence shown here is derived from an EMBL/GenBank/DDBJ whole genome shotgun (WGS) entry which is preliminary data.</text>
</comment>
<name>A0A815HSA2_9BILA</name>
<dbReference type="EMBL" id="CAJNOG010001470">
    <property type="protein sequence ID" value="CAF1446378.1"/>
    <property type="molecule type" value="Genomic_DNA"/>
</dbReference>
<evidence type="ECO:0000313" key="4">
    <source>
        <dbReference type="EMBL" id="CAF1397574.1"/>
    </source>
</evidence>
<evidence type="ECO:0000313" key="3">
    <source>
        <dbReference type="EMBL" id="CAF1356334.1"/>
    </source>
</evidence>
<keyword evidence="11" id="KW-1185">Reference proteome</keyword>
<dbReference type="EMBL" id="CAJNOM010001575">
    <property type="protein sequence ID" value="CAF1613099.1"/>
    <property type="molecule type" value="Genomic_DNA"/>
</dbReference>
<evidence type="ECO:0000313" key="6">
    <source>
        <dbReference type="EMBL" id="CAF1452344.1"/>
    </source>
</evidence>
<dbReference type="PANTHER" id="PTHR44154:SF1">
    <property type="entry name" value="QUINONE OXIDOREDUCTASE"/>
    <property type="match status" value="1"/>
</dbReference>
<dbReference type="EMBL" id="CAJOAY010002673">
    <property type="protein sequence ID" value="CAF3970957.1"/>
    <property type="molecule type" value="Genomic_DNA"/>
</dbReference>
<dbReference type="Proteomes" id="UP000663844">
    <property type="component" value="Unassembled WGS sequence"/>
</dbReference>
<dbReference type="Gene3D" id="3.90.180.10">
    <property type="entry name" value="Medium-chain alcohol dehydrogenases, catalytic domain"/>
    <property type="match status" value="1"/>
</dbReference>
<dbReference type="GO" id="GO:0003730">
    <property type="term" value="F:mRNA 3'-UTR binding"/>
    <property type="evidence" value="ECO:0007669"/>
    <property type="project" value="TreeGrafter"/>
</dbReference>
<dbReference type="EMBL" id="CAJNOI010001247">
    <property type="protein sequence ID" value="CAF1397574.1"/>
    <property type="molecule type" value="Genomic_DNA"/>
</dbReference>
<feature type="domain" description="Alcohol dehydrogenase-like N-terminal" evidence="2">
    <location>
        <begin position="31"/>
        <end position="114"/>
    </location>
</feature>
<dbReference type="InterPro" id="IPR013154">
    <property type="entry name" value="ADH-like_N"/>
</dbReference>
<dbReference type="GO" id="GO:0005829">
    <property type="term" value="C:cytosol"/>
    <property type="evidence" value="ECO:0007669"/>
    <property type="project" value="TreeGrafter"/>
</dbReference>
<evidence type="ECO:0000259" key="2">
    <source>
        <dbReference type="Pfam" id="PF08240"/>
    </source>
</evidence>
<protein>
    <recommendedName>
        <fullName evidence="2">Alcohol dehydrogenase-like N-terminal domain-containing protein</fullName>
    </recommendedName>
</protein>
<dbReference type="FunFam" id="3.90.180.10:FF:000016">
    <property type="entry name" value="Quinone oxidoreductase"/>
    <property type="match status" value="1"/>
</dbReference>
<evidence type="ECO:0000256" key="1">
    <source>
        <dbReference type="ARBA" id="ARBA00022857"/>
    </source>
</evidence>
<dbReference type="Proteomes" id="UP000663877">
    <property type="component" value="Unassembled WGS sequence"/>
</dbReference>
<dbReference type="InterPro" id="IPR011032">
    <property type="entry name" value="GroES-like_sf"/>
</dbReference>
<reference evidence="3" key="1">
    <citation type="submission" date="2021-02" db="EMBL/GenBank/DDBJ databases">
        <authorList>
            <person name="Nowell W R."/>
        </authorList>
    </citation>
    <scope>NUCLEOTIDE SEQUENCE</scope>
</reference>
<evidence type="ECO:0000313" key="8">
    <source>
        <dbReference type="EMBL" id="CAF3970957.1"/>
    </source>
</evidence>
<dbReference type="Proteomes" id="UP000663845">
    <property type="component" value="Unassembled WGS sequence"/>
</dbReference>
<dbReference type="EMBL" id="CAJOBB010005372">
    <property type="protein sequence ID" value="CAF4126121.1"/>
    <property type="molecule type" value="Genomic_DNA"/>
</dbReference>
<dbReference type="GO" id="GO:0003960">
    <property type="term" value="F:quinone reductase (NADPH) activity"/>
    <property type="evidence" value="ECO:0007669"/>
    <property type="project" value="TreeGrafter"/>
</dbReference>
<dbReference type="PANTHER" id="PTHR44154">
    <property type="entry name" value="QUINONE OXIDOREDUCTASE"/>
    <property type="match status" value="1"/>
</dbReference>
<dbReference type="GO" id="GO:0070402">
    <property type="term" value="F:NADPH binding"/>
    <property type="evidence" value="ECO:0007669"/>
    <property type="project" value="TreeGrafter"/>
</dbReference>
<evidence type="ECO:0000313" key="7">
    <source>
        <dbReference type="EMBL" id="CAF1613099.1"/>
    </source>
</evidence>
<dbReference type="EMBL" id="CAJNON010001324">
    <property type="protein sequence ID" value="CAF1452344.1"/>
    <property type="molecule type" value="Genomic_DNA"/>
</dbReference>
<sequence>MNVMRAIVIKEFGDANVCKLVRDVPIPNIQAREVLIRVHAAGVNPVDTYIRSGSYSRRPTLPYIPGLDSAGTIEKIGADVTKFKVGDRVFTVNTITGTYAEFCVARADFVFPLPANVTFEQGSALGVPYFTAYRALVIK</sequence>
<accession>A0A815HSA2</accession>
<gene>
    <name evidence="4" type="ORF">BJG266_LOCUS37468</name>
    <name evidence="3" type="ORF">IZO911_LOCUS37058</name>
    <name evidence="5" type="ORF">JYZ213_LOCUS40424</name>
    <name evidence="10" type="ORF">KXQ929_LOCUS35918</name>
    <name evidence="8" type="ORF">OKA104_LOCUS28099</name>
    <name evidence="9" type="ORF">OXD698_LOCUS28585</name>
    <name evidence="7" type="ORF">QVE165_LOCUS54370</name>
    <name evidence="6" type="ORF">VCS650_LOCUS39551</name>
</gene>
<evidence type="ECO:0000313" key="9">
    <source>
        <dbReference type="EMBL" id="CAF3984571.1"/>
    </source>
</evidence>
<evidence type="ECO:0000313" key="11">
    <source>
        <dbReference type="Proteomes" id="UP000663832"/>
    </source>
</evidence>
<dbReference type="Proteomes" id="UP000663860">
    <property type="component" value="Unassembled WGS sequence"/>
</dbReference>
<dbReference type="OrthoDB" id="3941538at2759"/>
<organism evidence="3 12">
    <name type="scientific">Adineta steineri</name>
    <dbReference type="NCBI Taxonomy" id="433720"/>
    <lineage>
        <taxon>Eukaryota</taxon>
        <taxon>Metazoa</taxon>
        <taxon>Spiralia</taxon>
        <taxon>Gnathifera</taxon>
        <taxon>Rotifera</taxon>
        <taxon>Eurotatoria</taxon>
        <taxon>Bdelloidea</taxon>
        <taxon>Adinetida</taxon>
        <taxon>Adinetidae</taxon>
        <taxon>Adineta</taxon>
    </lineage>
</organism>
<proteinExistence type="predicted"/>
<dbReference type="EMBL" id="CAJNOE010000906">
    <property type="protein sequence ID" value="CAF1356334.1"/>
    <property type="molecule type" value="Genomic_DNA"/>
</dbReference>
<dbReference type="EMBL" id="CAJOAZ010003098">
    <property type="protein sequence ID" value="CAF3984571.1"/>
    <property type="molecule type" value="Genomic_DNA"/>
</dbReference>
<dbReference type="Proteomes" id="UP000663832">
    <property type="component" value="Unassembled WGS sequence"/>
</dbReference>
<dbReference type="Proteomes" id="UP000663891">
    <property type="component" value="Unassembled WGS sequence"/>
</dbReference>
<dbReference type="SUPFAM" id="SSF50129">
    <property type="entry name" value="GroES-like"/>
    <property type="match status" value="1"/>
</dbReference>
<evidence type="ECO:0000313" key="12">
    <source>
        <dbReference type="Proteomes" id="UP000663860"/>
    </source>
</evidence>
<dbReference type="Pfam" id="PF08240">
    <property type="entry name" value="ADH_N"/>
    <property type="match status" value="1"/>
</dbReference>
<dbReference type="Proteomes" id="UP000663868">
    <property type="component" value="Unassembled WGS sequence"/>
</dbReference>
<evidence type="ECO:0000313" key="5">
    <source>
        <dbReference type="EMBL" id="CAF1446378.1"/>
    </source>
</evidence>
<keyword evidence="1" id="KW-0521">NADP</keyword>
<dbReference type="Proteomes" id="UP000663881">
    <property type="component" value="Unassembled WGS sequence"/>
</dbReference>
<dbReference type="InterPro" id="IPR051603">
    <property type="entry name" value="Zinc-ADH_QOR/CCCR"/>
</dbReference>
<dbReference type="AlphaFoldDB" id="A0A815HSA2"/>